<dbReference type="Pfam" id="PF00801">
    <property type="entry name" value="PKD"/>
    <property type="match status" value="1"/>
</dbReference>
<evidence type="ECO:0000313" key="4">
    <source>
        <dbReference type="Proteomes" id="UP000274909"/>
    </source>
</evidence>
<dbReference type="InterPro" id="IPR000601">
    <property type="entry name" value="PKD_dom"/>
</dbReference>
<evidence type="ECO:0000256" key="1">
    <source>
        <dbReference type="SAM" id="MobiDB-lite"/>
    </source>
</evidence>
<proteinExistence type="predicted"/>
<evidence type="ECO:0000259" key="2">
    <source>
        <dbReference type="PROSITE" id="PS50093"/>
    </source>
</evidence>
<comment type="caution">
    <text evidence="3">The sequence shown here is derived from an EMBL/GenBank/DDBJ whole genome shotgun (WGS) entry which is preliminary data.</text>
</comment>
<protein>
    <recommendedName>
        <fullName evidence="2">PKD domain-containing protein</fullName>
    </recommendedName>
</protein>
<name>A0A3S0XNN1_9MICO</name>
<evidence type="ECO:0000313" key="3">
    <source>
        <dbReference type="EMBL" id="RUR01506.1"/>
    </source>
</evidence>
<gene>
    <name evidence="3" type="ORF">ELQ94_08420</name>
</gene>
<dbReference type="InterPro" id="IPR013783">
    <property type="entry name" value="Ig-like_fold"/>
</dbReference>
<dbReference type="EMBL" id="RZGZ01000002">
    <property type="protein sequence ID" value="RUR01506.1"/>
    <property type="molecule type" value="Genomic_DNA"/>
</dbReference>
<dbReference type="OrthoDB" id="5192284at2"/>
<feature type="region of interest" description="Disordered" evidence="1">
    <location>
        <begin position="1"/>
        <end position="103"/>
    </location>
</feature>
<dbReference type="SUPFAM" id="SSF49299">
    <property type="entry name" value="PKD domain"/>
    <property type="match status" value="1"/>
</dbReference>
<feature type="domain" description="PKD" evidence="2">
    <location>
        <begin position="164"/>
        <end position="217"/>
    </location>
</feature>
<dbReference type="Gene3D" id="2.60.40.10">
    <property type="entry name" value="Immunoglobulins"/>
    <property type="match status" value="1"/>
</dbReference>
<sequence length="267" mass="27158">MSTSSASARVCSDAEKRLGICPTGSTESGSGVDIGATEQGPGGGSGGSGGGDGAPTDSGQGSGGSGISPGTSAPSTDGSGLGGNPRRIITDLDPCPDCSEADPPADAPAITLSDLASFSPSRPTFRMEPNGWMLRGLPANFIADPRDETTGGTLLGRPIDVRFTPVSYTWTWGDGTADTVTEPGRTWEELRLPRFSETPTSHVYTERGTMTVGLDVAYAVAFRFDGGDWVTVDGSVSAQTTLDAYVGSAQTVLVPGDCRADPVAIGC</sequence>
<dbReference type="Proteomes" id="UP000274909">
    <property type="component" value="Unassembled WGS sequence"/>
</dbReference>
<dbReference type="AlphaFoldDB" id="A0A3S0XNN1"/>
<dbReference type="InterPro" id="IPR035986">
    <property type="entry name" value="PKD_dom_sf"/>
</dbReference>
<dbReference type="GO" id="GO:0005975">
    <property type="term" value="P:carbohydrate metabolic process"/>
    <property type="evidence" value="ECO:0007669"/>
    <property type="project" value="UniProtKB-ARBA"/>
</dbReference>
<feature type="compositionally biased region" description="Gly residues" evidence="1">
    <location>
        <begin position="40"/>
        <end position="53"/>
    </location>
</feature>
<accession>A0A3S0XNN1</accession>
<reference evidence="3 4" key="1">
    <citation type="submission" date="2018-12" db="EMBL/GenBank/DDBJ databases">
        <authorList>
            <person name="Li F."/>
        </authorList>
    </citation>
    <scope>NUCLEOTIDE SEQUENCE [LARGE SCALE GENOMIC DNA]</scope>
    <source>
        <strain evidence="3 4">EGI 6500705</strain>
    </source>
</reference>
<dbReference type="PROSITE" id="PS50093">
    <property type="entry name" value="PKD"/>
    <property type="match status" value="1"/>
</dbReference>
<keyword evidence="4" id="KW-1185">Reference proteome</keyword>
<organism evidence="3 4">
    <name type="scientific">Labedella endophytica</name>
    <dbReference type="NCBI Taxonomy" id="1523160"/>
    <lineage>
        <taxon>Bacteria</taxon>
        <taxon>Bacillati</taxon>
        <taxon>Actinomycetota</taxon>
        <taxon>Actinomycetes</taxon>
        <taxon>Micrococcales</taxon>
        <taxon>Microbacteriaceae</taxon>
        <taxon>Labedella</taxon>
    </lineage>
</organism>